<protein>
    <submittedName>
        <fullName evidence="3">Acyl dehydratase</fullName>
    </submittedName>
</protein>
<evidence type="ECO:0000259" key="2">
    <source>
        <dbReference type="Pfam" id="PF01575"/>
    </source>
</evidence>
<dbReference type="SUPFAM" id="SSF54637">
    <property type="entry name" value="Thioesterase/thiol ester dehydrase-isomerase"/>
    <property type="match status" value="1"/>
</dbReference>
<proteinExistence type="inferred from homology"/>
<dbReference type="PANTHER" id="PTHR42993">
    <property type="entry name" value="MAOC-LIKE DEHYDRATASE DOMAIN-CONTAINING PROTEIN"/>
    <property type="match status" value="1"/>
</dbReference>
<organism evidence="3 4">
    <name type="scientific">Rhodococcoides kyotonense</name>
    <dbReference type="NCBI Taxonomy" id="398843"/>
    <lineage>
        <taxon>Bacteria</taxon>
        <taxon>Bacillati</taxon>
        <taxon>Actinomycetota</taxon>
        <taxon>Actinomycetes</taxon>
        <taxon>Mycobacteriales</taxon>
        <taxon>Nocardiaceae</taxon>
        <taxon>Rhodococcoides</taxon>
    </lineage>
</organism>
<comment type="similarity">
    <text evidence="1">Belongs to the enoyl-CoA hydratase/isomerase family.</text>
</comment>
<evidence type="ECO:0000313" key="4">
    <source>
        <dbReference type="Proteomes" id="UP000198327"/>
    </source>
</evidence>
<reference evidence="4" key="1">
    <citation type="submission" date="2017-06" db="EMBL/GenBank/DDBJ databases">
        <authorList>
            <person name="Varghese N."/>
            <person name="Submissions S."/>
        </authorList>
    </citation>
    <scope>NUCLEOTIDE SEQUENCE [LARGE SCALE GENOMIC DNA]</scope>
    <source>
        <strain evidence="4">JCM 23211</strain>
    </source>
</reference>
<accession>A0A239K2Q8</accession>
<evidence type="ECO:0000256" key="1">
    <source>
        <dbReference type="ARBA" id="ARBA00005254"/>
    </source>
</evidence>
<dbReference type="Pfam" id="PF01575">
    <property type="entry name" value="MaoC_dehydratas"/>
    <property type="match status" value="1"/>
</dbReference>
<dbReference type="AlphaFoldDB" id="A0A239K2Q8"/>
<dbReference type="CDD" id="cd03450">
    <property type="entry name" value="NodN"/>
    <property type="match status" value="1"/>
</dbReference>
<dbReference type="Proteomes" id="UP000198327">
    <property type="component" value="Unassembled WGS sequence"/>
</dbReference>
<feature type="domain" description="MaoC-like" evidence="2">
    <location>
        <begin position="71"/>
        <end position="179"/>
    </location>
</feature>
<dbReference type="EMBL" id="FZOW01000009">
    <property type="protein sequence ID" value="SNT11384.1"/>
    <property type="molecule type" value="Genomic_DNA"/>
</dbReference>
<dbReference type="InterPro" id="IPR002539">
    <property type="entry name" value="MaoC-like_dom"/>
</dbReference>
<sequence>MSLGIVQSTIFVPFRPLVFRQMYGQQDRPSLDLSAHRCGVLQYRRLGTWSAHPRAWLPVDMLKVDGIADLASRVGQHLGTSAWYAVTQDRITAFGASTDDFERIHLDPERGRAAGFGGTIAHGLYTLSLGPKFLYEIFTMNGHSLGLNYGFERVRFLTPVRVDSQLRMRATLTSAAPIDGGQRFTITETFELAGQDKPACVADSIVAYFH</sequence>
<name>A0A239K2Q8_9NOCA</name>
<dbReference type="PANTHER" id="PTHR42993:SF1">
    <property type="entry name" value="MAOC-LIKE DEHYDRATASE DOMAIN-CONTAINING PROTEIN"/>
    <property type="match status" value="1"/>
</dbReference>
<dbReference type="InterPro" id="IPR039375">
    <property type="entry name" value="NodN-like"/>
</dbReference>
<keyword evidence="4" id="KW-1185">Reference proteome</keyword>
<gene>
    <name evidence="3" type="ORF">SAMN05421642_109173</name>
</gene>
<dbReference type="InterPro" id="IPR029069">
    <property type="entry name" value="HotDog_dom_sf"/>
</dbReference>
<dbReference type="Gene3D" id="3.10.129.10">
    <property type="entry name" value="Hotdog Thioesterase"/>
    <property type="match status" value="1"/>
</dbReference>
<evidence type="ECO:0000313" key="3">
    <source>
        <dbReference type="EMBL" id="SNT11384.1"/>
    </source>
</evidence>